<comment type="similarity">
    <text evidence="1">Belongs to the type-B carboxylesterase/lipase family.</text>
</comment>
<dbReference type="Gene3D" id="3.40.50.1820">
    <property type="entry name" value="alpha/beta hydrolase"/>
    <property type="match status" value="3"/>
</dbReference>
<protein>
    <recommendedName>
        <fullName evidence="5">Carboxylesterase type B domain-containing protein</fullName>
    </recommendedName>
</protein>
<feature type="non-terminal residue" evidence="6">
    <location>
        <position position="1139"/>
    </location>
</feature>
<dbReference type="InterPro" id="IPR019826">
    <property type="entry name" value="Carboxylesterase_B_AS"/>
</dbReference>
<comment type="caution">
    <text evidence="6">The sequence shown here is derived from an EMBL/GenBank/DDBJ whole genome shotgun (WGS) entry which is preliminary data.</text>
</comment>
<name>A0AAW0HC21_MYOGA</name>
<accession>A0AAW0HC21</accession>
<dbReference type="GO" id="GO:0016787">
    <property type="term" value="F:hydrolase activity"/>
    <property type="evidence" value="ECO:0007669"/>
    <property type="project" value="UniProtKB-KW"/>
</dbReference>
<dbReference type="PROSITE" id="PS00941">
    <property type="entry name" value="CARBOXYLESTERASE_B_2"/>
    <property type="match status" value="2"/>
</dbReference>
<dbReference type="FunFam" id="3.40.50.1820:FF:000011">
    <property type="entry name" value="Carboxylic ester hydrolase"/>
    <property type="match status" value="2"/>
</dbReference>
<feature type="non-terminal residue" evidence="6">
    <location>
        <position position="1"/>
    </location>
</feature>
<feature type="domain" description="Carboxylesterase type B" evidence="5">
    <location>
        <begin position="6"/>
        <end position="512"/>
    </location>
</feature>
<gene>
    <name evidence="6" type="ORF">U0070_010056</name>
</gene>
<dbReference type="InterPro" id="IPR050309">
    <property type="entry name" value="Type-B_Carboxylest/Lipase"/>
</dbReference>
<feature type="domain" description="Carboxylesterase type B" evidence="5">
    <location>
        <begin position="661"/>
        <end position="1113"/>
    </location>
</feature>
<proteinExistence type="inferred from homology"/>
<dbReference type="PANTHER" id="PTHR11559">
    <property type="entry name" value="CARBOXYLESTERASE"/>
    <property type="match status" value="1"/>
</dbReference>
<evidence type="ECO:0000256" key="4">
    <source>
        <dbReference type="ARBA" id="ARBA00023157"/>
    </source>
</evidence>
<reference evidence="6 7" key="1">
    <citation type="journal article" date="2023" name="bioRxiv">
        <title>Conserved and derived expression patterns and positive selection on dental genes reveal complex evolutionary context of ever-growing rodent molars.</title>
        <authorList>
            <person name="Calamari Z.T."/>
            <person name="Song A."/>
            <person name="Cohen E."/>
            <person name="Akter M."/>
            <person name="Roy R.D."/>
            <person name="Hallikas O."/>
            <person name="Christensen M.M."/>
            <person name="Li P."/>
            <person name="Marangoni P."/>
            <person name="Jernvall J."/>
            <person name="Klein O.D."/>
        </authorList>
    </citation>
    <scope>NUCLEOTIDE SEQUENCE [LARGE SCALE GENOMIC DNA]</scope>
    <source>
        <strain evidence="6">V071</strain>
    </source>
</reference>
<evidence type="ECO:0000313" key="6">
    <source>
        <dbReference type="EMBL" id="KAK7800223.1"/>
    </source>
</evidence>
<evidence type="ECO:0000256" key="3">
    <source>
        <dbReference type="ARBA" id="ARBA00022801"/>
    </source>
</evidence>
<keyword evidence="4" id="KW-1015">Disulfide bond</keyword>
<evidence type="ECO:0000256" key="1">
    <source>
        <dbReference type="ARBA" id="ARBA00005964"/>
    </source>
</evidence>
<dbReference type="SUPFAM" id="SSF53474">
    <property type="entry name" value="alpha/beta-Hydrolases"/>
    <property type="match status" value="2"/>
</dbReference>
<dbReference type="InterPro" id="IPR029058">
    <property type="entry name" value="AB_hydrolase_fold"/>
</dbReference>
<evidence type="ECO:0000313" key="7">
    <source>
        <dbReference type="Proteomes" id="UP001488838"/>
    </source>
</evidence>
<sequence length="1139" mass="126686">EDSAHPIRTTHTGQVQGSLIHLNDTKEGVYIFLGIPFAKPPLGELRFAPPEPPEPWSGVRDGTTYPAMCLQNAVTVNAESLAMTKLSVPSISTSEDCLYLNIYTPAHAHEGSKLPVMVWIHGGALVSGMASSSDGSTLAAKEDVVVVAIQYRLGLLGFFSTGDEHARGNWGYLDQVAALSWVQQNIAYFGGNPDLVTIFGESAGGASVSSQVVSPMSKGLFHRAIMESGVALVPDLISNTSEVVYTKVANLSGCETTDSETLVRCLRNKSGEEILAINKVFQSIPAVVDGKFLPRHPQELLTSVDFHPVPSIIGVNNDEYGWLLPMAQGSDQMIKNITRETLPAILKNTATQMTIPPECSDLLMEEYMNNTEDAQTLQIQYKEMIADFMFVIPALQVAKSQRSRAPVYFYEFRHVSSFKKDMRPAYVKADHGDEIAFVFGSSHWGIKPDFTEEEELLSRTMMKYWTNFVRHGNPNSEGLPDWPVMDEDEQYLQLDVQPAVGQALKARRVQFWTQTLPQKIQELKGAQDNYKEKTTHTGQVQGSLILLNDTKEGVYIFLGIPFAKPPLRELRFAPPEPPEPWSGVRDGTTYPAIKCQVLKWTGDQNSEPDCSDFSISYPPLHSLCDGDMLQMPEKGQSDDDSLSKSPSTITVPTYRISVIFPRCLQNSDAVNTENLAMMKLSVPSISISEDCLYLNIYTPAHAHEGSKLPVMVWIHGGGLSTGMASMYDGSMLTAKEDVVVVTIQYRLGLLGFFSTGDEHATGNWGYLDQVAALRWVQQNIAYFGGNPDLATIFGESAGGTSVSSQVVSPMSKGLFHRAIMESGVALMPDMISNTSEAVYSKVASLSGCETTDSETLVRCLRNKSAEEILDINKTLDVPQVITIRAVTDGKFLPRHPQELLTSVDFHPVPSIIGVNNDEYGWLLPMVRHSSNSLEVWGLIRETLPAILKNTTIYMTIPPECSDLLMEEYMNNTEDAQTLQIQYKEMIADFLFVIPALQIAKFQRSHASVYFYEFRHVPSYLKDTRPSYVKADHADEIAFVFGSSRWGIIPDFTEEEKLLSRTMMKYWTNFARHGNPNSEGLPDWPVMDNNEQYLQLDVQPAVGRALKARRVQFWTQTLPQKIQELKGAQDNYKEKYPVRG</sequence>
<dbReference type="AlphaFoldDB" id="A0AAW0HC21"/>
<dbReference type="InterPro" id="IPR019819">
    <property type="entry name" value="Carboxylesterase_B_CS"/>
</dbReference>
<evidence type="ECO:0000256" key="2">
    <source>
        <dbReference type="ARBA" id="ARBA00022729"/>
    </source>
</evidence>
<keyword evidence="2" id="KW-0732">Signal</keyword>
<keyword evidence="3" id="KW-0378">Hydrolase</keyword>
<keyword evidence="7" id="KW-1185">Reference proteome</keyword>
<dbReference type="EMBL" id="JBBHLL010000563">
    <property type="protein sequence ID" value="KAK7800223.1"/>
    <property type="molecule type" value="Genomic_DNA"/>
</dbReference>
<feature type="domain" description="Carboxylesterase type B" evidence="5">
    <location>
        <begin position="534"/>
        <end position="605"/>
    </location>
</feature>
<dbReference type="Pfam" id="PF00135">
    <property type="entry name" value="COesterase"/>
    <property type="match status" value="3"/>
</dbReference>
<dbReference type="CDD" id="cd00312">
    <property type="entry name" value="Esterase_lipase"/>
    <property type="match status" value="2"/>
</dbReference>
<evidence type="ECO:0000259" key="5">
    <source>
        <dbReference type="Pfam" id="PF00135"/>
    </source>
</evidence>
<dbReference type="Proteomes" id="UP001488838">
    <property type="component" value="Unassembled WGS sequence"/>
</dbReference>
<dbReference type="PROSITE" id="PS00122">
    <property type="entry name" value="CARBOXYLESTERASE_B_1"/>
    <property type="match status" value="1"/>
</dbReference>
<dbReference type="InterPro" id="IPR002018">
    <property type="entry name" value="CarbesteraseB"/>
</dbReference>
<organism evidence="6 7">
    <name type="scientific">Myodes glareolus</name>
    <name type="common">Bank vole</name>
    <name type="synonym">Clethrionomys glareolus</name>
    <dbReference type="NCBI Taxonomy" id="447135"/>
    <lineage>
        <taxon>Eukaryota</taxon>
        <taxon>Metazoa</taxon>
        <taxon>Chordata</taxon>
        <taxon>Craniata</taxon>
        <taxon>Vertebrata</taxon>
        <taxon>Euteleostomi</taxon>
        <taxon>Mammalia</taxon>
        <taxon>Eutheria</taxon>
        <taxon>Euarchontoglires</taxon>
        <taxon>Glires</taxon>
        <taxon>Rodentia</taxon>
        <taxon>Myomorpha</taxon>
        <taxon>Muroidea</taxon>
        <taxon>Cricetidae</taxon>
        <taxon>Arvicolinae</taxon>
        <taxon>Myodes</taxon>
    </lineage>
</organism>